<sequence>VITSMKLVAPTGTTWVKVLRLRFNPTCNLSPLARMAYMVEPTRTGTFAPPLPA</sequence>
<feature type="non-terminal residue" evidence="1">
    <location>
        <position position="1"/>
    </location>
</feature>
<evidence type="ECO:0000313" key="1">
    <source>
        <dbReference type="EMBL" id="SVD88253.1"/>
    </source>
</evidence>
<name>A0A382YYJ1_9ZZZZ</name>
<organism evidence="1">
    <name type="scientific">marine metagenome</name>
    <dbReference type="NCBI Taxonomy" id="408172"/>
    <lineage>
        <taxon>unclassified sequences</taxon>
        <taxon>metagenomes</taxon>
        <taxon>ecological metagenomes</taxon>
    </lineage>
</organism>
<protein>
    <submittedName>
        <fullName evidence="1">Uncharacterized protein</fullName>
    </submittedName>
</protein>
<feature type="non-terminal residue" evidence="1">
    <location>
        <position position="53"/>
    </location>
</feature>
<proteinExistence type="predicted"/>
<gene>
    <name evidence="1" type="ORF">METZ01_LOCUS441107</name>
</gene>
<dbReference type="EMBL" id="UINC01179532">
    <property type="protein sequence ID" value="SVD88253.1"/>
    <property type="molecule type" value="Genomic_DNA"/>
</dbReference>
<accession>A0A382YYJ1</accession>
<reference evidence="1" key="1">
    <citation type="submission" date="2018-05" db="EMBL/GenBank/DDBJ databases">
        <authorList>
            <person name="Lanie J.A."/>
            <person name="Ng W.-L."/>
            <person name="Kazmierczak K.M."/>
            <person name="Andrzejewski T.M."/>
            <person name="Davidsen T.M."/>
            <person name="Wayne K.J."/>
            <person name="Tettelin H."/>
            <person name="Glass J.I."/>
            <person name="Rusch D."/>
            <person name="Podicherti R."/>
            <person name="Tsui H.-C.T."/>
            <person name="Winkler M.E."/>
        </authorList>
    </citation>
    <scope>NUCLEOTIDE SEQUENCE</scope>
</reference>
<dbReference type="AlphaFoldDB" id="A0A382YYJ1"/>